<keyword evidence="2" id="KW-1185">Reference proteome</keyword>
<comment type="caution">
    <text evidence="1">The sequence shown here is derived from an EMBL/GenBank/DDBJ whole genome shotgun (WGS) entry which is preliminary data.</text>
</comment>
<name>A0ABS7Q771_9ACTN</name>
<dbReference type="RefSeq" id="WP_222963137.1">
    <property type="nucleotide sequence ID" value="NZ_JAINZZ010000016.1"/>
</dbReference>
<dbReference type="InterPro" id="IPR008497">
    <property type="entry name" value="DUF779"/>
</dbReference>
<dbReference type="PIRSF" id="PIRSF009151">
    <property type="entry name" value="DUF779"/>
    <property type="match status" value="1"/>
</dbReference>
<dbReference type="Pfam" id="PF05610">
    <property type="entry name" value="DUF779"/>
    <property type="match status" value="1"/>
</dbReference>
<organism evidence="1 2">
    <name type="scientific">Actinacidiphila acidipaludis</name>
    <dbReference type="NCBI Taxonomy" id="2873382"/>
    <lineage>
        <taxon>Bacteria</taxon>
        <taxon>Bacillati</taxon>
        <taxon>Actinomycetota</taxon>
        <taxon>Actinomycetes</taxon>
        <taxon>Kitasatosporales</taxon>
        <taxon>Streptomycetaceae</taxon>
        <taxon>Actinacidiphila</taxon>
    </lineage>
</organism>
<dbReference type="Proteomes" id="UP000778578">
    <property type="component" value="Unassembled WGS sequence"/>
</dbReference>
<reference evidence="1 2" key="1">
    <citation type="submission" date="2021-08" db="EMBL/GenBank/DDBJ databases">
        <title>WGS of actinomycetes from Thailand.</title>
        <authorList>
            <person name="Thawai C."/>
        </authorList>
    </citation>
    <scope>NUCLEOTIDE SEQUENCE [LARGE SCALE GENOMIC DNA]</scope>
    <source>
        <strain evidence="1 2">PLK6-54</strain>
    </source>
</reference>
<gene>
    <name evidence="1" type="ORF">K7862_15315</name>
</gene>
<evidence type="ECO:0000313" key="2">
    <source>
        <dbReference type="Proteomes" id="UP000778578"/>
    </source>
</evidence>
<sequence length="142" mass="15144">MTTPGGTPGPLPRVGLSPAAETLLGRLADRHGPLMFHQSGGCCDGSSPMCYPRGEFRVGGADVLLGRVAGDVPFWMSANQYTYWRHTYLTVDVVPGRGSGFSLEAPEGVRFLLRSRLFTDAELALLDAEPPPPTGENLAEEG</sequence>
<accession>A0ABS7Q771</accession>
<protein>
    <submittedName>
        <fullName evidence="1">DUF779 domain-containing protein</fullName>
    </submittedName>
</protein>
<proteinExistence type="predicted"/>
<evidence type="ECO:0000313" key="1">
    <source>
        <dbReference type="EMBL" id="MBY8878994.1"/>
    </source>
</evidence>
<dbReference type="EMBL" id="JAINZZ010000016">
    <property type="protein sequence ID" value="MBY8878994.1"/>
    <property type="molecule type" value="Genomic_DNA"/>
</dbReference>